<protein>
    <submittedName>
        <fullName evidence="1">Sarcosine oxidase subunit gamma</fullName>
    </submittedName>
</protein>
<keyword evidence="2" id="KW-1185">Reference proteome</keyword>
<dbReference type="InterPro" id="IPR007375">
    <property type="entry name" value="SoxG"/>
</dbReference>
<organism evidence="1 2">
    <name type="scientific">Stappia sediminis</name>
    <dbReference type="NCBI Taxonomy" id="2692190"/>
    <lineage>
        <taxon>Bacteria</taxon>
        <taxon>Pseudomonadati</taxon>
        <taxon>Pseudomonadota</taxon>
        <taxon>Alphaproteobacteria</taxon>
        <taxon>Hyphomicrobiales</taxon>
        <taxon>Stappiaceae</taxon>
        <taxon>Stappia</taxon>
    </lineage>
</organism>
<dbReference type="Pfam" id="PF04268">
    <property type="entry name" value="SoxG"/>
    <property type="match status" value="1"/>
</dbReference>
<dbReference type="EMBL" id="WUMV01000002">
    <property type="protein sequence ID" value="MXN64268.1"/>
    <property type="molecule type" value="Genomic_DNA"/>
</dbReference>
<proteinExistence type="predicted"/>
<dbReference type="InterPro" id="IPR027266">
    <property type="entry name" value="TrmE/GcvT-like"/>
</dbReference>
<name>A0A7X3LSG6_9HYPH</name>
<dbReference type="SUPFAM" id="SSF103025">
    <property type="entry name" value="Folate-binding domain"/>
    <property type="match status" value="1"/>
</dbReference>
<reference evidence="1 2" key="1">
    <citation type="submission" date="2019-12" db="EMBL/GenBank/DDBJ databases">
        <authorList>
            <person name="Li M."/>
        </authorList>
    </citation>
    <scope>NUCLEOTIDE SEQUENCE [LARGE SCALE GENOMIC DNA]</scope>
    <source>
        <strain evidence="1 2">GBMRC 2046</strain>
    </source>
</reference>
<evidence type="ECO:0000313" key="2">
    <source>
        <dbReference type="Proteomes" id="UP000433101"/>
    </source>
</evidence>
<evidence type="ECO:0000313" key="1">
    <source>
        <dbReference type="EMBL" id="MXN64268.1"/>
    </source>
</evidence>
<comment type="caution">
    <text evidence="1">The sequence shown here is derived from an EMBL/GenBank/DDBJ whole genome shotgun (WGS) entry which is preliminary data.</text>
</comment>
<accession>A0A7X3LSG6</accession>
<dbReference type="AlphaFoldDB" id="A0A7X3LSG6"/>
<dbReference type="Gene3D" id="3.30.70.1520">
    <property type="entry name" value="Heterotetrameric sarcosine oxidase"/>
    <property type="match status" value="1"/>
</dbReference>
<sequence length="188" mass="20509">MPEKSVYSANAHLSPIVVTSNVRVEEAAPLVRLSLRGGEAAASHAGASIGAPLPLEPLTSTMADKAAAFWLGPDEWQIAIQEGDATAVFERVETAMADTPHSLVDVSERNRALIISGPKAAWLLNSQIFLDFDEAVFPVGMVTRTLFGKADIMLWRQSEDIFVLEAWRSFMPYVIELLQEASRELEAA</sequence>
<dbReference type="Proteomes" id="UP000433101">
    <property type="component" value="Unassembled WGS sequence"/>
</dbReference>
<dbReference type="Gene3D" id="3.30.1360.120">
    <property type="entry name" value="Probable tRNA modification gtpase trme, domain 1"/>
    <property type="match status" value="1"/>
</dbReference>
<gene>
    <name evidence="1" type="ORF">GR183_05080</name>
</gene>
<dbReference type="RefSeq" id="WP_160774512.1">
    <property type="nucleotide sequence ID" value="NZ_WUMV01000002.1"/>
</dbReference>